<reference evidence="2" key="1">
    <citation type="submission" date="2019-10" db="EMBL/GenBank/DDBJ databases">
        <title>The sequence and de novo assembly of the wild yak genome.</title>
        <authorList>
            <person name="Liu Y."/>
        </authorList>
    </citation>
    <scope>NUCLEOTIDE SEQUENCE [LARGE SCALE GENOMIC DNA]</scope>
    <source>
        <strain evidence="2">WY2019</strain>
    </source>
</reference>
<protein>
    <recommendedName>
        <fullName evidence="4">Max-interacting protein 1</fullName>
    </recommendedName>
</protein>
<proteinExistence type="predicted"/>
<feature type="compositionally biased region" description="Basic residues" evidence="1">
    <location>
        <begin position="106"/>
        <end position="119"/>
    </location>
</feature>
<keyword evidence="3" id="KW-1185">Reference proteome</keyword>
<feature type="region of interest" description="Disordered" evidence="1">
    <location>
        <begin position="92"/>
        <end position="120"/>
    </location>
</feature>
<feature type="region of interest" description="Disordered" evidence="1">
    <location>
        <begin position="431"/>
        <end position="456"/>
    </location>
</feature>
<comment type="caution">
    <text evidence="2">The sequence shown here is derived from an EMBL/GenBank/DDBJ whole genome shotgun (WGS) entry which is preliminary data.</text>
</comment>
<evidence type="ECO:0000256" key="1">
    <source>
        <dbReference type="SAM" id="MobiDB-lite"/>
    </source>
</evidence>
<name>A0A6B0RTF7_9CETA</name>
<accession>A0A6B0RTF7</accession>
<gene>
    <name evidence="2" type="ORF">E5288_WYG015521</name>
</gene>
<dbReference type="AlphaFoldDB" id="A0A6B0RTF7"/>
<dbReference type="EMBL" id="VBQZ03000070">
    <property type="protein sequence ID" value="MXQ91314.1"/>
    <property type="molecule type" value="Genomic_DNA"/>
</dbReference>
<dbReference type="Proteomes" id="UP000322234">
    <property type="component" value="Unassembled WGS sequence"/>
</dbReference>
<organism evidence="2 3">
    <name type="scientific">Bos mutus</name>
    <name type="common">wild yak</name>
    <dbReference type="NCBI Taxonomy" id="72004"/>
    <lineage>
        <taxon>Eukaryota</taxon>
        <taxon>Metazoa</taxon>
        <taxon>Chordata</taxon>
        <taxon>Craniata</taxon>
        <taxon>Vertebrata</taxon>
        <taxon>Euteleostomi</taxon>
        <taxon>Mammalia</taxon>
        <taxon>Eutheria</taxon>
        <taxon>Laurasiatheria</taxon>
        <taxon>Artiodactyla</taxon>
        <taxon>Ruminantia</taxon>
        <taxon>Pecora</taxon>
        <taxon>Bovidae</taxon>
        <taxon>Bovinae</taxon>
        <taxon>Bos</taxon>
    </lineage>
</organism>
<evidence type="ECO:0008006" key="4">
    <source>
        <dbReference type="Google" id="ProtNLM"/>
    </source>
</evidence>
<sequence length="456" mass="51048">MGKRGRPRKEARCEGAGLAPAAPPAVTAPQPPAQPEEPAGAKLRCPFSDIFNTSENSMEKHINTFLQNVQILLEAASYLEQIEKENKKCEHGYASTFPSMPSPRLQHSKPPRRERKRSFWRGTEHSLSMGRVLDRKSSLGSAMSSETRKGIELISVCVLFSYQICTHKEVAVLLSILKLLTENALSEVLMNIDYYFLMGLHTMSWKRIDLCFTIKRDVSPKQELAGELSVTLHVVVFGGDFSCTPKYRVPTSLLGKVLVSRSGGMKDKQVPVKDRACKGIDQRMSSVHQNIQNNSLKFPQPSYTLTIGADHAFHEFFFIILQLMIWQLRPGDSRATSHMRMKARKERTRWHQKIGLSRSLVVKLAIWLPAGRLGERVESSTAPLIVVHQKQQQEPQGHNAFTKEIEVDVESTEFSHGEVDNISTTSISDIDDHSSLQSIGSDEGYSSASVKLSFTS</sequence>
<evidence type="ECO:0000313" key="2">
    <source>
        <dbReference type="EMBL" id="MXQ91314.1"/>
    </source>
</evidence>
<feature type="region of interest" description="Disordered" evidence="1">
    <location>
        <begin position="1"/>
        <end position="42"/>
    </location>
</feature>
<feature type="compositionally biased region" description="Low complexity" evidence="1">
    <location>
        <begin position="14"/>
        <end position="28"/>
    </location>
</feature>
<evidence type="ECO:0000313" key="3">
    <source>
        <dbReference type="Proteomes" id="UP000322234"/>
    </source>
</evidence>
<feature type="compositionally biased region" description="Polar residues" evidence="1">
    <location>
        <begin position="444"/>
        <end position="456"/>
    </location>
</feature>